<dbReference type="AlphaFoldDB" id="A0A8J3N781"/>
<keyword evidence="7" id="KW-1185">Reference proteome</keyword>
<evidence type="ECO:0000256" key="3">
    <source>
        <dbReference type="ARBA" id="ARBA00022842"/>
    </source>
</evidence>
<evidence type="ECO:0000313" key="6">
    <source>
        <dbReference type="EMBL" id="GHO98333.1"/>
    </source>
</evidence>
<dbReference type="PANTHER" id="PTHR43222:SF2">
    <property type="entry name" value="NUDIX HYDROLASE 23, CHLOROPLASTIC"/>
    <property type="match status" value="1"/>
</dbReference>
<keyword evidence="3" id="KW-0460">Magnesium</keyword>
<evidence type="ECO:0000313" key="7">
    <source>
        <dbReference type="Proteomes" id="UP000597444"/>
    </source>
</evidence>
<protein>
    <recommendedName>
        <fullName evidence="5">Nudix hydrolase domain-containing protein</fullName>
    </recommendedName>
</protein>
<evidence type="ECO:0000256" key="1">
    <source>
        <dbReference type="ARBA" id="ARBA00001946"/>
    </source>
</evidence>
<comment type="caution">
    <text evidence="6">The sequence shown here is derived from an EMBL/GenBank/DDBJ whole genome shotgun (WGS) entry which is preliminary data.</text>
</comment>
<dbReference type="InterPro" id="IPR020084">
    <property type="entry name" value="NUDIX_hydrolase_CS"/>
</dbReference>
<dbReference type="Pfam" id="PF00293">
    <property type="entry name" value="NUDIX"/>
    <property type="match status" value="1"/>
</dbReference>
<dbReference type="PRINTS" id="PR00502">
    <property type="entry name" value="NUDIXFAMILY"/>
</dbReference>
<sequence length="170" mass="19042">MIDTTFRYCPTCATPLVERVIDMAPRQVCPQCQFVHYLDPKVVVIVVIHHDGKLLLGKRNHDPGKGLWSFFGGYVDRGEPVEEAAAREVREETGLTVQIGPLIGIYSSRGDPNVLIVYQADLLTAPEETTLLPPSEEISELALFPLAELPTLAFSIDARILRDWRERNCL</sequence>
<dbReference type="PANTHER" id="PTHR43222">
    <property type="entry name" value="NUDIX HYDROLASE 23"/>
    <property type="match status" value="1"/>
</dbReference>
<dbReference type="EMBL" id="BNJK01000002">
    <property type="protein sequence ID" value="GHO98333.1"/>
    <property type="molecule type" value="Genomic_DNA"/>
</dbReference>
<organism evidence="6 7">
    <name type="scientific">Reticulibacter mediterranei</name>
    <dbReference type="NCBI Taxonomy" id="2778369"/>
    <lineage>
        <taxon>Bacteria</taxon>
        <taxon>Bacillati</taxon>
        <taxon>Chloroflexota</taxon>
        <taxon>Ktedonobacteria</taxon>
        <taxon>Ktedonobacterales</taxon>
        <taxon>Reticulibacteraceae</taxon>
        <taxon>Reticulibacter</taxon>
    </lineage>
</organism>
<dbReference type="Gene3D" id="2.20.70.10">
    <property type="match status" value="1"/>
</dbReference>
<comment type="similarity">
    <text evidence="4">Belongs to the Nudix hydrolase family.</text>
</comment>
<proteinExistence type="inferred from homology"/>
<reference evidence="6" key="1">
    <citation type="submission" date="2020-10" db="EMBL/GenBank/DDBJ databases">
        <title>Taxonomic study of unclassified bacteria belonging to the class Ktedonobacteria.</title>
        <authorList>
            <person name="Yabe S."/>
            <person name="Wang C.M."/>
            <person name="Zheng Y."/>
            <person name="Sakai Y."/>
            <person name="Cavaletti L."/>
            <person name="Monciardini P."/>
            <person name="Donadio S."/>
        </authorList>
    </citation>
    <scope>NUCLEOTIDE SEQUENCE</scope>
    <source>
        <strain evidence="6">ID150040</strain>
    </source>
</reference>
<gene>
    <name evidence="6" type="ORF">KSF_083810</name>
</gene>
<dbReference type="SUPFAM" id="SSF55811">
    <property type="entry name" value="Nudix"/>
    <property type="match status" value="1"/>
</dbReference>
<evidence type="ECO:0000256" key="2">
    <source>
        <dbReference type="ARBA" id="ARBA00022801"/>
    </source>
</evidence>
<keyword evidence="2 4" id="KW-0378">Hydrolase</keyword>
<dbReference type="RefSeq" id="WP_220209086.1">
    <property type="nucleotide sequence ID" value="NZ_BNJK01000002.1"/>
</dbReference>
<dbReference type="PROSITE" id="PS00893">
    <property type="entry name" value="NUDIX_BOX"/>
    <property type="match status" value="1"/>
</dbReference>
<feature type="domain" description="Nudix hydrolase" evidence="5">
    <location>
        <begin position="38"/>
        <end position="166"/>
    </location>
</feature>
<dbReference type="Gene3D" id="3.90.79.10">
    <property type="entry name" value="Nucleoside Triphosphate Pyrophosphohydrolase"/>
    <property type="match status" value="1"/>
</dbReference>
<dbReference type="GO" id="GO:0016787">
    <property type="term" value="F:hydrolase activity"/>
    <property type="evidence" value="ECO:0007669"/>
    <property type="project" value="UniProtKB-KW"/>
</dbReference>
<dbReference type="InterPro" id="IPR020476">
    <property type="entry name" value="Nudix_hydrolase"/>
</dbReference>
<evidence type="ECO:0000256" key="4">
    <source>
        <dbReference type="RuleBase" id="RU003476"/>
    </source>
</evidence>
<dbReference type="Pfam" id="PF14803">
    <property type="entry name" value="Zn_ribbon_Nudix"/>
    <property type="match status" value="1"/>
</dbReference>
<dbReference type="Proteomes" id="UP000597444">
    <property type="component" value="Unassembled WGS sequence"/>
</dbReference>
<dbReference type="CDD" id="cd02883">
    <property type="entry name" value="NUDIX_Hydrolase"/>
    <property type="match status" value="1"/>
</dbReference>
<evidence type="ECO:0000259" key="5">
    <source>
        <dbReference type="PROSITE" id="PS51462"/>
    </source>
</evidence>
<name>A0A8J3N781_9CHLR</name>
<accession>A0A8J3N781</accession>
<dbReference type="InterPro" id="IPR000086">
    <property type="entry name" value="NUDIX_hydrolase_dom"/>
</dbReference>
<dbReference type="PROSITE" id="PS51462">
    <property type="entry name" value="NUDIX"/>
    <property type="match status" value="1"/>
</dbReference>
<dbReference type="InterPro" id="IPR029401">
    <property type="entry name" value="Nudix_N"/>
</dbReference>
<dbReference type="InterPro" id="IPR015797">
    <property type="entry name" value="NUDIX_hydrolase-like_dom_sf"/>
</dbReference>
<comment type="cofactor">
    <cofactor evidence="1">
        <name>Mg(2+)</name>
        <dbReference type="ChEBI" id="CHEBI:18420"/>
    </cofactor>
</comment>